<keyword evidence="4" id="KW-1185">Reference proteome</keyword>
<organism evidence="1 3">
    <name type="scientific">Streptomyces nigrescens</name>
    <dbReference type="NCBI Taxonomy" id="1920"/>
    <lineage>
        <taxon>Bacteria</taxon>
        <taxon>Bacillati</taxon>
        <taxon>Actinomycetota</taxon>
        <taxon>Actinomycetes</taxon>
        <taxon>Kitasatosporales</taxon>
        <taxon>Streptomycetaceae</taxon>
        <taxon>Streptomyces</taxon>
    </lineage>
</organism>
<reference evidence="2 4" key="2">
    <citation type="submission" date="2022-12" db="EMBL/GenBank/DDBJ databases">
        <authorList>
            <person name="Ruckert C."/>
            <person name="Busche T."/>
            <person name="Kalinowski J."/>
            <person name="Wittmann C."/>
        </authorList>
    </citation>
    <scope>NUCLEOTIDE SEQUENCE [LARGE SCALE GENOMIC DNA]</scope>
    <source>
        <strain evidence="2 4">DSM 40555</strain>
    </source>
</reference>
<dbReference type="Proteomes" id="UP001210609">
    <property type="component" value="Chromosome"/>
</dbReference>
<gene>
    <name evidence="1" type="ORF">Sliba_41160</name>
    <name evidence="2" type="ORF">STRLI_004102</name>
</gene>
<name>A0A640TIJ4_STRNI</name>
<evidence type="ECO:0000313" key="2">
    <source>
        <dbReference type="EMBL" id="WAT98087.1"/>
    </source>
</evidence>
<dbReference type="SUPFAM" id="SSF56112">
    <property type="entry name" value="Protein kinase-like (PK-like)"/>
    <property type="match status" value="1"/>
</dbReference>
<dbReference type="EMBL" id="CP114202">
    <property type="protein sequence ID" value="WAT98087.1"/>
    <property type="molecule type" value="Genomic_DNA"/>
</dbReference>
<proteinExistence type="predicted"/>
<dbReference type="InterPro" id="IPR011009">
    <property type="entry name" value="Kinase-like_dom_sf"/>
</dbReference>
<reference evidence="1 3" key="1">
    <citation type="submission" date="2019-12" db="EMBL/GenBank/DDBJ databases">
        <title>Whole genome shotgun sequence of Streptomyces libani subsp. libani NBRC 13452.</title>
        <authorList>
            <person name="Ichikawa N."/>
            <person name="Kimura A."/>
            <person name="Kitahashi Y."/>
            <person name="Komaki H."/>
            <person name="Tamura T."/>
        </authorList>
    </citation>
    <scope>NUCLEOTIDE SEQUENCE [LARGE SCALE GENOMIC DNA]</scope>
    <source>
        <strain evidence="1 3">NBRC 13452</strain>
    </source>
</reference>
<accession>A0A640TIJ4</accession>
<dbReference type="AlphaFoldDB" id="A0A640TIJ4"/>
<dbReference type="Proteomes" id="UP000429552">
    <property type="component" value="Unassembled WGS sequence"/>
</dbReference>
<evidence type="ECO:0000313" key="1">
    <source>
        <dbReference type="EMBL" id="GFE23663.1"/>
    </source>
</evidence>
<evidence type="ECO:0000313" key="3">
    <source>
        <dbReference type="Proteomes" id="UP000429552"/>
    </source>
</evidence>
<dbReference type="EMBL" id="BLIP01000001">
    <property type="protein sequence ID" value="GFE23663.1"/>
    <property type="molecule type" value="Genomic_DNA"/>
</dbReference>
<evidence type="ECO:0008006" key="5">
    <source>
        <dbReference type="Google" id="ProtNLM"/>
    </source>
</evidence>
<evidence type="ECO:0000313" key="4">
    <source>
        <dbReference type="Proteomes" id="UP001210609"/>
    </source>
</evidence>
<dbReference type="RefSeq" id="WP_109890838.1">
    <property type="nucleotide sequence ID" value="NZ_BLIP01000001.1"/>
</dbReference>
<sequence>MFTAPEPAVRDRMFSARGHACALMGLVDATGGEVWGYAGRTLSGAVYTPTGVAWLRLVSDPQGKSGGKLWEGPREAERSLPSAVPRPRLLGLRDWSTDGWDYRAEHYDFVAAPPVAKSPVLHHHADLPDIWWQDLHLALTHIALVGTDRQAVREEYIRRRVPEFTGVTPGEITWTTAHGDLHWANLTGPALTLLDWEGWGTAPIGYDAATLYLHSLPVPDVAERIRKEFAHVLDTPPGRIGELTACTEILQAAPRVPFYADLADDVRQHLSRLKDPRSGSAWSGR</sequence>
<protein>
    <recommendedName>
        <fullName evidence="5">Aminoglycoside phosphotransferase domain-containing protein</fullName>
    </recommendedName>
</protein>